<keyword evidence="1" id="KW-0808">Transferase</keyword>
<dbReference type="Pfam" id="PF00132">
    <property type="entry name" value="Hexapep"/>
    <property type="match status" value="1"/>
</dbReference>
<sequence>MRGLLKIYKAKNFTKKNIKVGKNTRILTSFNNFGSEPYLIEIGDNCTITSGVKFINHDASIEVALNFHNIPRIKEGFKKELMGRIVVKNNCMIGVNSIIMPGVTIGPNSIVGAGSVVTKDVPEGWIVGGNPAKKIGEIESFANKIKQSIIELPVTKDINKRKQSILKNFM</sequence>
<dbReference type="EMBL" id="QLZQ01000001">
    <property type="protein sequence ID" value="RAZ69638.1"/>
    <property type="molecule type" value="Genomic_DNA"/>
</dbReference>
<protein>
    <recommendedName>
        <fullName evidence="5">Acyltransferase</fullName>
    </recommendedName>
</protein>
<comment type="caution">
    <text evidence="3">The sequence shown here is derived from an EMBL/GenBank/DDBJ whole genome shotgun (WGS) entry which is preliminary data.</text>
</comment>
<dbReference type="Gene3D" id="2.160.10.10">
    <property type="entry name" value="Hexapeptide repeat proteins"/>
    <property type="match status" value="1"/>
</dbReference>
<accession>A0A365KA49</accession>
<dbReference type="AlphaFoldDB" id="A0A365KA49"/>
<proteinExistence type="predicted"/>
<dbReference type="CDD" id="cd04647">
    <property type="entry name" value="LbH_MAT_like"/>
    <property type="match status" value="1"/>
</dbReference>
<evidence type="ECO:0000313" key="3">
    <source>
        <dbReference type="EMBL" id="RAZ69638.1"/>
    </source>
</evidence>
<dbReference type="InterPro" id="IPR011004">
    <property type="entry name" value="Trimer_LpxA-like_sf"/>
</dbReference>
<evidence type="ECO:0000256" key="1">
    <source>
        <dbReference type="ARBA" id="ARBA00022679"/>
    </source>
</evidence>
<dbReference type="OrthoDB" id="9812571at2"/>
<dbReference type="InterPro" id="IPR001451">
    <property type="entry name" value="Hexapep"/>
</dbReference>
<dbReference type="InterPro" id="IPR050179">
    <property type="entry name" value="Trans_hexapeptide_repeat"/>
</dbReference>
<name>A0A365KA49_9BACL</name>
<keyword evidence="2" id="KW-0677">Repeat</keyword>
<dbReference type="PANTHER" id="PTHR43300:SF7">
    <property type="entry name" value="UDP-N-ACETYLBACILLOSAMINE N-ACETYLTRANSFERASE"/>
    <property type="match status" value="1"/>
</dbReference>
<dbReference type="Proteomes" id="UP000251869">
    <property type="component" value="Unassembled WGS sequence"/>
</dbReference>
<organism evidence="3 4">
    <name type="scientific">Planococcus maitriensis</name>
    <dbReference type="NCBI Taxonomy" id="221799"/>
    <lineage>
        <taxon>Bacteria</taxon>
        <taxon>Bacillati</taxon>
        <taxon>Bacillota</taxon>
        <taxon>Bacilli</taxon>
        <taxon>Bacillales</taxon>
        <taxon>Caryophanaceae</taxon>
        <taxon>Planococcus</taxon>
    </lineage>
</organism>
<gene>
    <name evidence="3" type="ORF">DP119_02985</name>
</gene>
<dbReference type="SUPFAM" id="SSF51161">
    <property type="entry name" value="Trimeric LpxA-like enzymes"/>
    <property type="match status" value="1"/>
</dbReference>
<reference evidence="3 4" key="1">
    <citation type="submission" date="2018-06" db="EMBL/GenBank/DDBJ databases">
        <title>The draft genome sequences of strains SCU63 and S1.</title>
        <authorList>
            <person name="Gan L."/>
        </authorList>
    </citation>
    <scope>NUCLEOTIDE SEQUENCE [LARGE SCALE GENOMIC DNA]</scope>
    <source>
        <strain evidence="3 4">S1</strain>
    </source>
</reference>
<evidence type="ECO:0000313" key="4">
    <source>
        <dbReference type="Proteomes" id="UP000251869"/>
    </source>
</evidence>
<dbReference type="InterPro" id="IPR018357">
    <property type="entry name" value="Hexapep_transf_CS"/>
</dbReference>
<dbReference type="RefSeq" id="WP_112230699.1">
    <property type="nucleotide sequence ID" value="NZ_QLZQ01000001.1"/>
</dbReference>
<dbReference type="GO" id="GO:0016740">
    <property type="term" value="F:transferase activity"/>
    <property type="evidence" value="ECO:0007669"/>
    <property type="project" value="UniProtKB-KW"/>
</dbReference>
<evidence type="ECO:0008006" key="5">
    <source>
        <dbReference type="Google" id="ProtNLM"/>
    </source>
</evidence>
<keyword evidence="4" id="KW-1185">Reference proteome</keyword>
<evidence type="ECO:0000256" key="2">
    <source>
        <dbReference type="ARBA" id="ARBA00022737"/>
    </source>
</evidence>
<dbReference type="PANTHER" id="PTHR43300">
    <property type="entry name" value="ACETYLTRANSFERASE"/>
    <property type="match status" value="1"/>
</dbReference>
<dbReference type="PROSITE" id="PS00101">
    <property type="entry name" value="HEXAPEP_TRANSFERASES"/>
    <property type="match status" value="1"/>
</dbReference>